<gene>
    <name evidence="1" type="ORF">ACFQ1M_14765</name>
</gene>
<accession>A0ABW3D364</accession>
<dbReference type="Proteomes" id="UP001596978">
    <property type="component" value="Unassembled WGS sequence"/>
</dbReference>
<proteinExistence type="predicted"/>
<evidence type="ECO:0000313" key="2">
    <source>
        <dbReference type="Proteomes" id="UP001596978"/>
    </source>
</evidence>
<organism evidence="1 2">
    <name type="scientific">Sungkyunkwania multivorans</name>
    <dbReference type="NCBI Taxonomy" id="1173618"/>
    <lineage>
        <taxon>Bacteria</taxon>
        <taxon>Pseudomonadati</taxon>
        <taxon>Bacteroidota</taxon>
        <taxon>Flavobacteriia</taxon>
        <taxon>Flavobacteriales</taxon>
        <taxon>Flavobacteriaceae</taxon>
        <taxon>Sungkyunkwania</taxon>
    </lineage>
</organism>
<reference evidence="2" key="1">
    <citation type="journal article" date="2019" name="Int. J. Syst. Evol. Microbiol.">
        <title>The Global Catalogue of Microorganisms (GCM) 10K type strain sequencing project: providing services to taxonomists for standard genome sequencing and annotation.</title>
        <authorList>
            <consortium name="The Broad Institute Genomics Platform"/>
            <consortium name="The Broad Institute Genome Sequencing Center for Infectious Disease"/>
            <person name="Wu L."/>
            <person name="Ma J."/>
        </authorList>
    </citation>
    <scope>NUCLEOTIDE SEQUENCE [LARGE SCALE GENOMIC DNA]</scope>
    <source>
        <strain evidence="2">CCUG 62952</strain>
    </source>
</reference>
<dbReference type="EMBL" id="JBHTJH010000017">
    <property type="protein sequence ID" value="MFD0863475.1"/>
    <property type="molecule type" value="Genomic_DNA"/>
</dbReference>
<evidence type="ECO:0000313" key="1">
    <source>
        <dbReference type="EMBL" id="MFD0863475.1"/>
    </source>
</evidence>
<comment type="caution">
    <text evidence="1">The sequence shown here is derived from an EMBL/GenBank/DDBJ whole genome shotgun (WGS) entry which is preliminary data.</text>
</comment>
<name>A0ABW3D364_9FLAO</name>
<protein>
    <submittedName>
        <fullName evidence="1">Uncharacterized protein</fullName>
    </submittedName>
</protein>
<sequence>MSKTNVIFCALFVGIVAMLSNGLSKKEEYASNVKYLSTSDNAIVSNSIIRKMIEPKSIQLVAMRKDYFNNSHGLNETVTAQMTSLD</sequence>
<dbReference type="RefSeq" id="WP_386409553.1">
    <property type="nucleotide sequence ID" value="NZ_JBHTJH010000017.1"/>
</dbReference>
<keyword evidence="2" id="KW-1185">Reference proteome</keyword>